<dbReference type="AlphaFoldDB" id="A0A839PUX0"/>
<dbReference type="EMBL" id="JACHVT010000002">
    <property type="protein sequence ID" value="MBB2985776.1"/>
    <property type="molecule type" value="Genomic_DNA"/>
</dbReference>
<sequence length="188" mass="19934">MRWERLFDDLEAQLELDERHDQEAEVADRTRRERAQVDLQARLLANVGVTVSLRLPAPPGSTGPEVVTGTVGDVGPDWLTLEVARDRSLLVALGAVRAVTGLRDGAAPASVVARRLGLGAALRAVSRDRAAVAVTDVDGVVTTGTIDVVGADHLELAVHAPDEPRRSANLVARTLVPLAAIVSVRRPA</sequence>
<comment type="caution">
    <text evidence="1">The sequence shown here is derived from an EMBL/GenBank/DDBJ whole genome shotgun (WGS) entry which is preliminary data.</text>
</comment>
<dbReference type="Proteomes" id="UP000590811">
    <property type="component" value="Unassembled WGS sequence"/>
</dbReference>
<gene>
    <name evidence="1" type="ORF">FHW14_000925</name>
</gene>
<organism evidence="1 2">
    <name type="scientific">Terracoccus luteus</name>
    <dbReference type="NCBI Taxonomy" id="53356"/>
    <lineage>
        <taxon>Bacteria</taxon>
        <taxon>Bacillati</taxon>
        <taxon>Actinomycetota</taxon>
        <taxon>Actinomycetes</taxon>
        <taxon>Micrococcales</taxon>
        <taxon>Intrasporangiaceae</taxon>
        <taxon>Terracoccus</taxon>
    </lineage>
</organism>
<accession>A0A839PUX0</accession>
<evidence type="ECO:0000313" key="1">
    <source>
        <dbReference type="EMBL" id="MBB2985776.1"/>
    </source>
</evidence>
<name>A0A839PUX0_9MICO</name>
<reference evidence="1 2" key="1">
    <citation type="submission" date="2020-08" db="EMBL/GenBank/DDBJ databases">
        <title>Genomic Encyclopedia of Type Strains, Phase IV (KMG-V): Genome sequencing to study the core and pangenomes of soil and plant-associated prokaryotes.</title>
        <authorList>
            <person name="Whitman W."/>
        </authorList>
    </citation>
    <scope>NUCLEOTIDE SEQUENCE [LARGE SCALE GENOMIC DNA]</scope>
    <source>
        <strain evidence="1 2">B3ACCR2</strain>
    </source>
</reference>
<protein>
    <submittedName>
        <fullName evidence="1">Uncharacterized protein</fullName>
    </submittedName>
</protein>
<evidence type="ECO:0000313" key="2">
    <source>
        <dbReference type="Proteomes" id="UP000590811"/>
    </source>
</evidence>
<proteinExistence type="predicted"/>
<dbReference type="RefSeq" id="WP_184508681.1">
    <property type="nucleotide sequence ID" value="NZ_JACHVT010000002.1"/>
</dbReference>